<dbReference type="Gene3D" id="3.50.50.60">
    <property type="entry name" value="FAD/NAD(P)-binding domain"/>
    <property type="match status" value="3"/>
</dbReference>
<evidence type="ECO:0000256" key="13">
    <source>
        <dbReference type="ARBA" id="ARBA00049744"/>
    </source>
</evidence>
<keyword evidence="5 17" id="KW-0560">Oxidoreductase</keyword>
<evidence type="ECO:0000256" key="8">
    <source>
        <dbReference type="ARBA" id="ARBA00023221"/>
    </source>
</evidence>
<dbReference type="GO" id="GO:0004769">
    <property type="term" value="F:steroid Delta-isomerase activity"/>
    <property type="evidence" value="ECO:0007669"/>
    <property type="project" value="UniProtKB-EC"/>
</dbReference>
<sequence>MGQASSVRNAGKFSGKLDAVVIGSGFGGAISCCRLAQKWGKGVLLLERGKRYPMGSFPRSPHQMADNFWSDTNDRTRRPKHIRNRSLRGMYDIRNYSNMDAVVCAGLGGGSLIYANVFLEPPEHVFASGWPAGIDREFLRPYYDVARSVLGARPVPSWEEDPRRRIARTELFQDFAREQGRESRLADICVFFGNGYNYQDHQAPPSPIGLQEKNRYGATQTSCTYCGECDVGCNTHSKNTVDLNYLHVAEHVHGARIRTGCVAEKIVPLNERGAEDAGADGRYGYRVHYLELDGDATFVDTQRVVVSAGTLGTNELLLRCRDVHGALPHISRQLGRRFSGNGDFVSFVAEGKKAADPNYGPVITQYSDFNLFKAHDPQRAFILEDASYPVFLAWFIEGMQPVLNPFGLLRKAWRALKWLWRRVMRTLIGSKWSGQVADLFHEVLKGDLSYRSSVLLCMGLDKGDGVLSLKEGRLDIQWPQTSSMPLYRAIVDCGKRFKAFAGSTFFTPLPTWKWPMRNNITVHPLGGCALAHDPGQGVVSAGSDRGQVFGYTGLYVADGSLLPGAVGANPAATISAVSEWIAEGITGNVPDSDLGAYHPYRGSADQARSP</sequence>
<dbReference type="InterPro" id="IPR000172">
    <property type="entry name" value="GMC_OxRdtase_N"/>
</dbReference>
<dbReference type="AlphaFoldDB" id="A0A1J5SZR9"/>
<dbReference type="Pfam" id="PF05199">
    <property type="entry name" value="GMC_oxred_C"/>
    <property type="match status" value="1"/>
</dbReference>
<dbReference type="InterPro" id="IPR007867">
    <property type="entry name" value="GMC_OxRtase_C"/>
</dbReference>
<dbReference type="PANTHER" id="PTHR47470">
    <property type="entry name" value="CHOLESTEROL OXIDASE"/>
    <property type="match status" value="1"/>
</dbReference>
<comment type="cofactor">
    <cofactor evidence="1">
        <name>FAD</name>
        <dbReference type="ChEBI" id="CHEBI:57692"/>
    </cofactor>
</comment>
<dbReference type="SUPFAM" id="SSF51905">
    <property type="entry name" value="FAD/NAD(P)-binding domain"/>
    <property type="match status" value="1"/>
</dbReference>
<evidence type="ECO:0000256" key="6">
    <source>
        <dbReference type="ARBA" id="ARBA00023098"/>
    </source>
</evidence>
<evidence type="ECO:0000256" key="1">
    <source>
        <dbReference type="ARBA" id="ARBA00001974"/>
    </source>
</evidence>
<evidence type="ECO:0000256" key="3">
    <source>
        <dbReference type="ARBA" id="ARBA00022630"/>
    </source>
</evidence>
<evidence type="ECO:0000256" key="5">
    <source>
        <dbReference type="ARBA" id="ARBA00023002"/>
    </source>
</evidence>
<evidence type="ECO:0000313" key="17">
    <source>
        <dbReference type="EMBL" id="OIR09493.1"/>
    </source>
</evidence>
<dbReference type="GO" id="GO:0050660">
    <property type="term" value="F:flavin adenine dinucleotide binding"/>
    <property type="evidence" value="ECO:0007669"/>
    <property type="project" value="InterPro"/>
</dbReference>
<evidence type="ECO:0000256" key="11">
    <source>
        <dbReference type="ARBA" id="ARBA00049645"/>
    </source>
</evidence>
<accession>A0A1J5SZR9</accession>
<proteinExistence type="predicted"/>
<dbReference type="GO" id="GO:0016995">
    <property type="term" value="F:cholesterol oxidase activity"/>
    <property type="evidence" value="ECO:0007669"/>
    <property type="project" value="UniProtKB-EC"/>
</dbReference>
<keyword evidence="4" id="KW-0274">FAD</keyword>
<evidence type="ECO:0000256" key="9">
    <source>
        <dbReference type="ARBA" id="ARBA00023235"/>
    </source>
</evidence>
<dbReference type="PANTHER" id="PTHR47470:SF1">
    <property type="entry name" value="FAD-DEPENDENT OXIDOREDUCTASE 2 FAD BINDING DOMAIN-CONTAINING PROTEIN"/>
    <property type="match status" value="1"/>
</dbReference>
<evidence type="ECO:0000256" key="10">
    <source>
        <dbReference type="ARBA" id="ARBA00038856"/>
    </source>
</evidence>
<feature type="domain" description="Glucose-methanol-choline oxidoreductase C-terminal" evidence="16">
    <location>
        <begin position="521"/>
        <end position="577"/>
    </location>
</feature>
<comment type="caution">
    <text evidence="17">The sequence shown here is derived from an EMBL/GenBank/DDBJ whole genome shotgun (WGS) entry which is preliminary data.</text>
</comment>
<feature type="domain" description="Glucose-methanol-choline oxidoreductase N-terminal" evidence="15">
    <location>
        <begin position="221"/>
        <end position="319"/>
    </location>
</feature>
<organism evidence="17">
    <name type="scientific">mine drainage metagenome</name>
    <dbReference type="NCBI Taxonomy" id="410659"/>
    <lineage>
        <taxon>unclassified sequences</taxon>
        <taxon>metagenomes</taxon>
        <taxon>ecological metagenomes</taxon>
    </lineage>
</organism>
<dbReference type="EC" id="1.1.3.6" evidence="12"/>
<evidence type="ECO:0000259" key="16">
    <source>
        <dbReference type="Pfam" id="PF05199"/>
    </source>
</evidence>
<gene>
    <name evidence="17" type="primary">choD_1</name>
    <name evidence="17" type="ORF">GALL_83320</name>
</gene>
<keyword evidence="2" id="KW-0153">Cholesterol metabolism</keyword>
<protein>
    <recommendedName>
        <fullName evidence="13">Cholesterol oxidase</fullName>
        <ecNumber evidence="12">1.1.3.6</ecNumber>
        <ecNumber evidence="10">5.3.3.1</ecNumber>
    </recommendedName>
    <alternativeName>
        <fullName evidence="14">Cholesterol isomerase</fullName>
    </alternativeName>
</protein>
<keyword evidence="6" id="KW-0443">Lipid metabolism</keyword>
<evidence type="ECO:0000259" key="15">
    <source>
        <dbReference type="Pfam" id="PF00732"/>
    </source>
</evidence>
<dbReference type="EC" id="5.3.3.1" evidence="10"/>
<evidence type="ECO:0000256" key="14">
    <source>
        <dbReference type="ARBA" id="ARBA00049778"/>
    </source>
</evidence>
<dbReference type="GO" id="GO:0008203">
    <property type="term" value="P:cholesterol metabolic process"/>
    <property type="evidence" value="ECO:0007669"/>
    <property type="project" value="UniProtKB-KW"/>
</dbReference>
<evidence type="ECO:0000256" key="4">
    <source>
        <dbReference type="ARBA" id="ARBA00022827"/>
    </source>
</evidence>
<reference evidence="17" key="1">
    <citation type="submission" date="2016-10" db="EMBL/GenBank/DDBJ databases">
        <title>Sequence of Gallionella enrichment culture.</title>
        <authorList>
            <person name="Poehlein A."/>
            <person name="Muehling M."/>
            <person name="Daniel R."/>
        </authorList>
    </citation>
    <scope>NUCLEOTIDE SEQUENCE</scope>
</reference>
<keyword evidence="9 17" id="KW-0413">Isomerase</keyword>
<comment type="pathway">
    <text evidence="11">Steroid metabolism; cholesterol degradation.</text>
</comment>
<dbReference type="InterPro" id="IPR036188">
    <property type="entry name" value="FAD/NAD-bd_sf"/>
</dbReference>
<dbReference type="EMBL" id="MLJW01000026">
    <property type="protein sequence ID" value="OIR09493.1"/>
    <property type="molecule type" value="Genomic_DNA"/>
</dbReference>
<dbReference type="InterPro" id="IPR052542">
    <property type="entry name" value="Cholesterol_Oxidase"/>
</dbReference>
<evidence type="ECO:0000256" key="12">
    <source>
        <dbReference type="ARBA" id="ARBA00049723"/>
    </source>
</evidence>
<evidence type="ECO:0000256" key="2">
    <source>
        <dbReference type="ARBA" id="ARBA00022548"/>
    </source>
</evidence>
<keyword evidence="3" id="KW-0285">Flavoprotein</keyword>
<keyword evidence="7" id="KW-1207">Sterol metabolism</keyword>
<keyword evidence="8" id="KW-0753">Steroid metabolism</keyword>
<evidence type="ECO:0000256" key="7">
    <source>
        <dbReference type="ARBA" id="ARBA00023166"/>
    </source>
</evidence>
<name>A0A1J5SZR9_9ZZZZ</name>
<dbReference type="Pfam" id="PF00732">
    <property type="entry name" value="GMC_oxred_N"/>
    <property type="match status" value="1"/>
</dbReference>